<evidence type="ECO:0000313" key="1">
    <source>
        <dbReference type="EMBL" id="MFD1237710.1"/>
    </source>
</evidence>
<name>A0ABW3VTL0_9PSEU</name>
<reference evidence="2" key="1">
    <citation type="journal article" date="2019" name="Int. J. Syst. Evol. Microbiol.">
        <title>The Global Catalogue of Microorganisms (GCM) 10K type strain sequencing project: providing services to taxonomists for standard genome sequencing and annotation.</title>
        <authorList>
            <consortium name="The Broad Institute Genomics Platform"/>
            <consortium name="The Broad Institute Genome Sequencing Center for Infectious Disease"/>
            <person name="Wu L."/>
            <person name="Ma J."/>
        </authorList>
    </citation>
    <scope>NUCLEOTIDE SEQUENCE [LARGE SCALE GENOMIC DNA]</scope>
    <source>
        <strain evidence="2">CCUG 49018</strain>
    </source>
</reference>
<dbReference type="EMBL" id="JBHTMB010000307">
    <property type="protein sequence ID" value="MFD1237710.1"/>
    <property type="molecule type" value="Genomic_DNA"/>
</dbReference>
<proteinExistence type="predicted"/>
<dbReference type="Proteomes" id="UP001597182">
    <property type="component" value="Unassembled WGS sequence"/>
</dbReference>
<dbReference type="RefSeq" id="WP_346091437.1">
    <property type="nucleotide sequence ID" value="NZ_BAABKS010000024.1"/>
</dbReference>
<accession>A0ABW3VTL0</accession>
<protein>
    <submittedName>
        <fullName evidence="1">Uncharacterized protein</fullName>
    </submittedName>
</protein>
<gene>
    <name evidence="1" type="ORF">ACFQ34_30875</name>
</gene>
<evidence type="ECO:0000313" key="2">
    <source>
        <dbReference type="Proteomes" id="UP001597182"/>
    </source>
</evidence>
<organism evidence="1 2">
    <name type="scientific">Pseudonocardia benzenivorans</name>
    <dbReference type="NCBI Taxonomy" id="228005"/>
    <lineage>
        <taxon>Bacteria</taxon>
        <taxon>Bacillati</taxon>
        <taxon>Actinomycetota</taxon>
        <taxon>Actinomycetes</taxon>
        <taxon>Pseudonocardiales</taxon>
        <taxon>Pseudonocardiaceae</taxon>
        <taxon>Pseudonocardia</taxon>
    </lineage>
</organism>
<comment type="caution">
    <text evidence="1">The sequence shown here is derived from an EMBL/GenBank/DDBJ whole genome shotgun (WGS) entry which is preliminary data.</text>
</comment>
<sequence length="66" mass="6660">MPASASAVVTGAFVVDDSGVRLGTAGEDDEVRDFAGVHIGSVDPDRADVVVDFAGIRIGHVVHGNG</sequence>
<keyword evidence="2" id="KW-1185">Reference proteome</keyword>